<keyword evidence="1" id="KW-1133">Transmembrane helix</keyword>
<keyword evidence="1" id="KW-0472">Membrane</keyword>
<reference evidence="2" key="1">
    <citation type="submission" date="2019-02" db="EMBL/GenBank/DDBJ databases">
        <authorList>
            <person name="Gruber-Vodicka R. H."/>
            <person name="Seah K. B. B."/>
        </authorList>
    </citation>
    <scope>NUCLEOTIDE SEQUENCE</scope>
    <source>
        <strain evidence="2">BECK_BZ165</strain>
    </source>
</reference>
<accession>A0A450SR53</accession>
<feature type="transmembrane region" description="Helical" evidence="1">
    <location>
        <begin position="28"/>
        <end position="50"/>
    </location>
</feature>
<dbReference type="AlphaFoldDB" id="A0A450SR53"/>
<name>A0A450SR53_9GAMM</name>
<evidence type="ECO:0000256" key="1">
    <source>
        <dbReference type="SAM" id="Phobius"/>
    </source>
</evidence>
<evidence type="ECO:0000313" key="2">
    <source>
        <dbReference type="EMBL" id="VFJ56536.1"/>
    </source>
</evidence>
<organism evidence="2">
    <name type="scientific">Candidatus Kentrum sp. FM</name>
    <dbReference type="NCBI Taxonomy" id="2126340"/>
    <lineage>
        <taxon>Bacteria</taxon>
        <taxon>Pseudomonadati</taxon>
        <taxon>Pseudomonadota</taxon>
        <taxon>Gammaproteobacteria</taxon>
        <taxon>Candidatus Kentrum</taxon>
    </lineage>
</organism>
<proteinExistence type="predicted"/>
<sequence>MTFAYSSQVRDFLPSFDTDVIKNKQKRVFFLLCVLVLIRNFLSIYCFWLLSDSGLIDGMRIT</sequence>
<gene>
    <name evidence="2" type="ORF">BECKFM1743C_GA0114222_101791</name>
</gene>
<dbReference type="EMBL" id="CAADFA010000179">
    <property type="protein sequence ID" value="VFJ56536.1"/>
    <property type="molecule type" value="Genomic_DNA"/>
</dbReference>
<keyword evidence="1" id="KW-0812">Transmembrane</keyword>
<protein>
    <submittedName>
        <fullName evidence="2">Uncharacterized protein</fullName>
    </submittedName>
</protein>